<dbReference type="Proteomes" id="UP001172680">
    <property type="component" value="Unassembled WGS sequence"/>
</dbReference>
<proteinExistence type="predicted"/>
<evidence type="ECO:0000313" key="2">
    <source>
        <dbReference type="Proteomes" id="UP001172680"/>
    </source>
</evidence>
<protein>
    <submittedName>
        <fullName evidence="1">Ribosome-releasing factor 2, mitochondrial</fullName>
    </submittedName>
</protein>
<name>A0ACC2YVH3_9PEZI</name>
<reference evidence="1" key="1">
    <citation type="submission" date="2022-10" db="EMBL/GenBank/DDBJ databases">
        <title>Culturing micro-colonial fungi from biological soil crusts in the Mojave desert and describing Neophaeococcomyces mojavensis, and introducing the new genera and species Taxawa tesnikishii.</title>
        <authorList>
            <person name="Kurbessoian T."/>
            <person name="Stajich J.E."/>
        </authorList>
    </citation>
    <scope>NUCLEOTIDE SEQUENCE</scope>
    <source>
        <strain evidence="1">JES_115</strain>
    </source>
</reference>
<sequence>MSYCLFLRTMDVDEGSTVTDFLPAERARGITIQSAAITFHWPPPVEQPVQQPASNQTRKFNNPVEPVSLPRSSVPHNINLIDTPGHADFTFEVVRSLRILDGAVCILDGVAGVEAQTEKVWTQANHYQIPRIIYVNKLDRDGAAFGRTVREIGVRLHCWPAVCQVPWWKDGNGKLVGVGDAIGLRALRWQDGGDGKTVQVLSKRELSAENPKLVGEIKKARIALVELLSEHDEQMVEKFLEYGEEHLAIPASDITESLRKCVLQYPQRIVPVFAGASFRNIGVQPLLDAVVDLLPSPEERPDPEVHVGSCHGGLKDLLSGKIALAQDVAETPAKGKKAVAGRPDKNTVMLQNLEACALAFKVVNDARRGVLVYVRVYSGSLARNAALYNTNLHVTERAPRLLKMYASDAVEISAIPAGQIGVIVGLKHARTGDTLISYTGVNPKVGPPAPINSLQLRPINVPPPVFFTSVEPNSLAEEKHLSETLAILLREDPSLNVSLDPESGQTHLAGMGELHLEIARDRLINDFKAKAATGAIEISYREAILSATPPHTELVNREVAGKPSHASCTATVSPADVPASETSDHPNETIVQLDTNQLIIHHPTLTKSGLPVSSEQPSLPATLPFTAVVAALTSGVSAALARGPAHRYPIHSAQVNISFDHTRDVFADTTPAALSVAARQAVQAALKAASADGGSVLMEPVMMVTIAVPEGDLGSVVQDISSARGGQVLSLDGDTAVEDFESNGSSSSGAEEFGIVNPKNIYAPPDPFEGNMSGDHAYHDFGAGAGKQRQITARVPLKEMIGYLKHLRSLTGGRGTFVMTVDRFERMSAQRQKAVLISTVIYNFDIKTNLTVYAQSDTSTTINMSSDNNPQPHSYPKLAALLTEYPIVTSIASHLTTKDLLNLSRTSKHVHQHLAEDMSNFRVIAQYTICDGKAVLNRKQARGHYIKHPENLQCQGAEGKLCQSCGVKVCNECRFHILYRANYGTPNPDGFTSAANTDNDDDDDDEVTAESTLAQYEHDANGAAFRCNERRLKPDMEARKQYTCDSCTPLDVKCKGHLCTCTAKFRFLDRWVCRPCQLAERKNGEAGKKMYTLPPNKWFINGFSRDRLANPCTCGKELGTAGFHVFCTWCNGEVYDTLVDGDRFARVDEPEDETEFAWMEEDLAAIKSLCAKPSDLN</sequence>
<accession>A0ACC2YVH3</accession>
<keyword evidence="2" id="KW-1185">Reference proteome</keyword>
<organism evidence="1 2">
    <name type="scientific">Coniosporium tulheliwenetii</name>
    <dbReference type="NCBI Taxonomy" id="3383036"/>
    <lineage>
        <taxon>Eukaryota</taxon>
        <taxon>Fungi</taxon>
        <taxon>Dikarya</taxon>
        <taxon>Ascomycota</taxon>
        <taxon>Pezizomycotina</taxon>
        <taxon>Dothideomycetes</taxon>
        <taxon>Dothideomycetes incertae sedis</taxon>
        <taxon>Coniosporium</taxon>
    </lineage>
</organism>
<comment type="caution">
    <text evidence="1">The sequence shown here is derived from an EMBL/GenBank/DDBJ whole genome shotgun (WGS) entry which is preliminary data.</text>
</comment>
<gene>
    <name evidence="1" type="primary">MEF2</name>
    <name evidence="1" type="ORF">H2199_006380</name>
</gene>
<evidence type="ECO:0000313" key="1">
    <source>
        <dbReference type="EMBL" id="KAJ9639347.1"/>
    </source>
</evidence>
<dbReference type="EMBL" id="JAPDRP010000019">
    <property type="protein sequence ID" value="KAJ9639347.1"/>
    <property type="molecule type" value="Genomic_DNA"/>
</dbReference>